<accession>A0A8H7QME9</accession>
<gene>
    <name evidence="2" type="ORF">INT47_005701</name>
</gene>
<feature type="chain" id="PRO_5034898453" description="Lipocalin-like domain-containing protein" evidence="1">
    <location>
        <begin position="21"/>
        <end position="270"/>
    </location>
</feature>
<dbReference type="AlphaFoldDB" id="A0A8H7QME9"/>
<dbReference type="Proteomes" id="UP000603453">
    <property type="component" value="Unassembled WGS sequence"/>
</dbReference>
<reference evidence="2" key="1">
    <citation type="submission" date="2020-12" db="EMBL/GenBank/DDBJ databases">
        <title>Metabolic potential, ecology and presence of endohyphal bacteria is reflected in genomic diversity of Mucoromycotina.</title>
        <authorList>
            <person name="Muszewska A."/>
            <person name="Okrasinska A."/>
            <person name="Steczkiewicz K."/>
            <person name="Drgas O."/>
            <person name="Orlowska M."/>
            <person name="Perlinska-Lenart U."/>
            <person name="Aleksandrzak-Piekarczyk T."/>
            <person name="Szatraj K."/>
            <person name="Zielenkiewicz U."/>
            <person name="Pilsyk S."/>
            <person name="Malc E."/>
            <person name="Mieczkowski P."/>
            <person name="Kruszewska J.S."/>
            <person name="Biernat P."/>
            <person name="Pawlowska J."/>
        </authorList>
    </citation>
    <scope>NUCLEOTIDE SEQUENCE</scope>
    <source>
        <strain evidence="2">WA0000017839</strain>
    </source>
</reference>
<feature type="signal peptide" evidence="1">
    <location>
        <begin position="1"/>
        <end position="20"/>
    </location>
</feature>
<comment type="caution">
    <text evidence="2">The sequence shown here is derived from an EMBL/GenBank/DDBJ whole genome shotgun (WGS) entry which is preliminary data.</text>
</comment>
<evidence type="ECO:0000313" key="3">
    <source>
        <dbReference type="Proteomes" id="UP000603453"/>
    </source>
</evidence>
<proteinExistence type="predicted"/>
<protein>
    <recommendedName>
        <fullName evidence="4">Lipocalin-like domain-containing protein</fullName>
    </recommendedName>
</protein>
<keyword evidence="3" id="KW-1185">Reference proteome</keyword>
<sequence>MKFTIASISAALLAVSTVSGASIKRQEAPQDQTASQYPANIDLGSLNGTWYLTGVTQNVWDLYSIAQKTMNIDVNCLQMDVSQTSNTSFDAFGSTLLTHTGTDVGVNATAASAFFLQQPDSSVNLTDSEYLWTAYASQIFVNEAQWKNFTSNGQSQENSTESGSKVVPGSKPVEATIYSKLIDSNAEPGSNTTENVDTIFLWGSKAKFIDDSESQKRAEEVYGIILSKTSSVAEDVFNKTLALMPSQIAENNVTLVLLADSCQANSTSEN</sequence>
<keyword evidence="1" id="KW-0732">Signal</keyword>
<dbReference type="OrthoDB" id="2278190at2759"/>
<evidence type="ECO:0000313" key="2">
    <source>
        <dbReference type="EMBL" id="KAG2194233.1"/>
    </source>
</evidence>
<name>A0A8H7QME9_9FUNG</name>
<organism evidence="2 3">
    <name type="scientific">Mucor saturninus</name>
    <dbReference type="NCBI Taxonomy" id="64648"/>
    <lineage>
        <taxon>Eukaryota</taxon>
        <taxon>Fungi</taxon>
        <taxon>Fungi incertae sedis</taxon>
        <taxon>Mucoromycota</taxon>
        <taxon>Mucoromycotina</taxon>
        <taxon>Mucoromycetes</taxon>
        <taxon>Mucorales</taxon>
        <taxon>Mucorineae</taxon>
        <taxon>Mucoraceae</taxon>
        <taxon>Mucor</taxon>
    </lineage>
</organism>
<dbReference type="EMBL" id="JAEPRD010000202">
    <property type="protein sequence ID" value="KAG2194233.1"/>
    <property type="molecule type" value="Genomic_DNA"/>
</dbReference>
<evidence type="ECO:0000256" key="1">
    <source>
        <dbReference type="SAM" id="SignalP"/>
    </source>
</evidence>
<evidence type="ECO:0008006" key="4">
    <source>
        <dbReference type="Google" id="ProtNLM"/>
    </source>
</evidence>